<comment type="caution">
    <text evidence="1">The sequence shown here is derived from an EMBL/GenBank/DDBJ whole genome shotgun (WGS) entry which is preliminary data.</text>
</comment>
<organism evidence="1 2">
    <name type="scientific">Clostridium neonatale</name>
    <dbReference type="NCBI Taxonomy" id="137838"/>
    <lineage>
        <taxon>Bacteria</taxon>
        <taxon>Bacillati</taxon>
        <taxon>Bacillota</taxon>
        <taxon>Clostridia</taxon>
        <taxon>Eubacteriales</taxon>
        <taxon>Clostridiaceae</taxon>
        <taxon>Clostridium</taxon>
    </lineage>
</organism>
<evidence type="ECO:0000313" key="2">
    <source>
        <dbReference type="Proteomes" id="UP001189143"/>
    </source>
</evidence>
<dbReference type="AlphaFoldDB" id="A0AAD1YLJ6"/>
<accession>A0AAD1YLJ6</accession>
<dbReference type="RefSeq" id="WP_210886986.1">
    <property type="nucleotide sequence ID" value="NZ_CAMRXC010000291.1"/>
</dbReference>
<proteinExistence type="predicted"/>
<name>A0AAD1YLJ6_9CLOT</name>
<gene>
    <name evidence="1" type="ORF">CNEO2_940012</name>
</gene>
<dbReference type="Proteomes" id="UP001189143">
    <property type="component" value="Unassembled WGS sequence"/>
</dbReference>
<dbReference type="EMBL" id="CAMTCP010000297">
    <property type="protein sequence ID" value="CAI3696820.1"/>
    <property type="molecule type" value="Genomic_DNA"/>
</dbReference>
<protein>
    <submittedName>
        <fullName evidence="1">Uncharacterized protein</fullName>
    </submittedName>
</protein>
<evidence type="ECO:0000313" key="1">
    <source>
        <dbReference type="EMBL" id="CAI3696820.1"/>
    </source>
</evidence>
<sequence length="170" mass="19752">MVNINDMDIGQLANFINTDLQKNKSLSVNKWCDKVGIKKSTLKNKMSRENYKYNADLRQYVRDDITHNITPGKEEIKPIKKSITHNITTNKDIDYDKLNLLLDNIDILLELVKKKDITHNITIDNKENTVKSLRINTQIYEKIKEKAIKENISISSIVNTALLDYLNNYI</sequence>
<reference evidence="1" key="1">
    <citation type="submission" date="2022-10" db="EMBL/GenBank/DDBJ databases">
        <authorList>
            <person name="Aires J."/>
            <person name="Mesa V."/>
        </authorList>
    </citation>
    <scope>NUCLEOTIDE SEQUENCE</scope>
    <source>
        <strain evidence="1">Clostridium neonatale JD116</strain>
    </source>
</reference>